<dbReference type="PANTHER" id="PTHR10091">
    <property type="entry name" value="ALDOSE-1-EPIMERASE"/>
    <property type="match status" value="1"/>
</dbReference>
<keyword evidence="18" id="KW-1185">Reference proteome</keyword>
<evidence type="ECO:0000256" key="16">
    <source>
        <dbReference type="PIRSR" id="PIRSR005096-3"/>
    </source>
</evidence>
<feature type="binding site" evidence="16">
    <location>
        <begin position="79"/>
        <end position="80"/>
    </location>
    <ligand>
        <name>beta-D-galactose</name>
        <dbReference type="ChEBI" id="CHEBI:27667"/>
    </ligand>
</feature>
<comment type="catalytic activity">
    <reaction evidence="2">
        <text>alpha-D-galactose = beta-D-galactose</text>
        <dbReference type="Rhea" id="RHEA:28675"/>
        <dbReference type="ChEBI" id="CHEBI:27667"/>
        <dbReference type="ChEBI" id="CHEBI:28061"/>
        <dbReference type="EC" id="5.1.3.3"/>
    </reaction>
    <physiologicalReaction direction="right-to-left" evidence="2">
        <dbReference type="Rhea" id="RHEA:28677"/>
    </physiologicalReaction>
</comment>
<dbReference type="InterPro" id="IPR008183">
    <property type="entry name" value="Aldose_1/G6P_1-epimerase"/>
</dbReference>
<protein>
    <recommendedName>
        <fullName evidence="13">Aldose 1-epimerase</fullName>
        <ecNumber evidence="13">5.1.3.3</ecNumber>
    </recommendedName>
</protein>
<evidence type="ECO:0000256" key="8">
    <source>
        <dbReference type="ARBA" id="ARBA00022490"/>
    </source>
</evidence>
<feature type="active site" description="Proton donor" evidence="14">
    <location>
        <position position="176"/>
    </location>
</feature>
<evidence type="ECO:0000256" key="7">
    <source>
        <dbReference type="ARBA" id="ARBA00011245"/>
    </source>
</evidence>
<dbReference type="InterPro" id="IPR018052">
    <property type="entry name" value="Ald1_epimerase_CS"/>
</dbReference>
<dbReference type="GO" id="GO:0033499">
    <property type="term" value="P:galactose catabolic process via UDP-galactose, Leloir pathway"/>
    <property type="evidence" value="ECO:0007669"/>
    <property type="project" value="TreeGrafter"/>
</dbReference>
<dbReference type="FunFam" id="2.70.98.10:FF:000003">
    <property type="entry name" value="Aldose 1-epimerase"/>
    <property type="match status" value="1"/>
</dbReference>
<proteinExistence type="inferred from homology"/>
<dbReference type="Gene3D" id="2.70.98.10">
    <property type="match status" value="1"/>
</dbReference>
<reference evidence="17" key="1">
    <citation type="submission" date="2023-07" db="EMBL/GenBank/DDBJ databases">
        <title>Chromosome-level genome assembly of Artemia franciscana.</title>
        <authorList>
            <person name="Jo E."/>
        </authorList>
    </citation>
    <scope>NUCLEOTIDE SEQUENCE</scope>
    <source>
        <tissue evidence="17">Whole body</tissue>
    </source>
</reference>
<dbReference type="GO" id="GO:0006006">
    <property type="term" value="P:glucose metabolic process"/>
    <property type="evidence" value="ECO:0007669"/>
    <property type="project" value="TreeGrafter"/>
</dbReference>
<comment type="subunit">
    <text evidence="7">Monomer.</text>
</comment>
<comment type="caution">
    <text evidence="17">The sequence shown here is derived from an EMBL/GenBank/DDBJ whole genome shotgun (WGS) entry which is preliminary data.</text>
</comment>
<keyword evidence="10 13" id="KW-0413">Isomerase</keyword>
<dbReference type="GO" id="GO:0005737">
    <property type="term" value="C:cytoplasm"/>
    <property type="evidence" value="ECO:0007669"/>
    <property type="project" value="UniProtKB-SubCell"/>
</dbReference>
<comment type="pathway">
    <text evidence="4">Carbohydrate metabolism; galactose metabolism.</text>
</comment>
<organism evidence="17 18">
    <name type="scientific">Artemia franciscana</name>
    <name type="common">Brine shrimp</name>
    <name type="synonym">Artemia sanfranciscana</name>
    <dbReference type="NCBI Taxonomy" id="6661"/>
    <lineage>
        <taxon>Eukaryota</taxon>
        <taxon>Metazoa</taxon>
        <taxon>Ecdysozoa</taxon>
        <taxon>Arthropoda</taxon>
        <taxon>Crustacea</taxon>
        <taxon>Branchiopoda</taxon>
        <taxon>Anostraca</taxon>
        <taxon>Artemiidae</taxon>
        <taxon>Artemia</taxon>
    </lineage>
</organism>
<evidence type="ECO:0000256" key="3">
    <source>
        <dbReference type="ARBA" id="ARBA00004496"/>
    </source>
</evidence>
<comment type="function">
    <text evidence="12">Mutarotase that catalyzes the interconversion of beta-D-galactose and alpha-D-galactose during galactose metabolism. Beta-D-galactose is metabolized in the liver into glucose 1-phosphate, the primary metabolic fuel, by the action of four enzymes that constitute the Leloir pathway: GALM, GALK1 (galactokinase), GALT (galactose-1-phosphate uridylyltransferase) and GALE (UDP-galactose-4'-epimerase). Involved in the maintenance of the equilibrium between the beta- and alpha-anomers of galactose, therefore ensuring a sufficient supply of the alpha-anomer for GALK1. Also active on D-glucose although shows a preference for galactose over glucose.</text>
</comment>
<dbReference type="GO" id="GO:0030246">
    <property type="term" value="F:carbohydrate binding"/>
    <property type="evidence" value="ECO:0007669"/>
    <property type="project" value="InterPro"/>
</dbReference>
<comment type="pathway">
    <text evidence="5 13">Carbohydrate metabolism; hexose metabolism.</text>
</comment>
<dbReference type="InterPro" id="IPR014718">
    <property type="entry name" value="GH-type_carb-bd"/>
</dbReference>
<dbReference type="AlphaFoldDB" id="A0AA88HND1"/>
<evidence type="ECO:0000256" key="6">
    <source>
        <dbReference type="ARBA" id="ARBA00006206"/>
    </source>
</evidence>
<dbReference type="PANTHER" id="PTHR10091:SF0">
    <property type="entry name" value="GALACTOSE MUTAROTASE"/>
    <property type="match status" value="1"/>
</dbReference>
<sequence length="346" mass="38685">MKKNIFGEVDSVLVYSYTISNKNGVELVVHTYGAAIQSLRLPGKNLNNDVILGFDTLEGYRGIPARNPYMGSTVGRFANRIKSAKFELDGKEYVLNKNNNENSLHGGLRGFDKVIWDAEILDDRTIKFFYMSRDGEEGYPGTLNVNVIFTLTDNDVVKITYNATSDALTPINLTNHSYFNLAGHKGGRKELHDHIATINASHYTPVDGQQIPTGEIRPVGDSIFNLKQPTRISSVIDKVEGGGYDHNFVLDGERGRLRLCGRFEHQKSGRAMTVYTTQPGVQFYTGNFLPNDDTLKGKDGAIYSKHGGFCFETQNFPDAINQAEFPTCILRPGEVYNEITEFHFTF</sequence>
<keyword evidence="11 13" id="KW-0119">Carbohydrate metabolism</keyword>
<dbReference type="InterPro" id="IPR011013">
    <property type="entry name" value="Gal_mutarotase_sf_dom"/>
</dbReference>
<dbReference type="EC" id="5.1.3.3" evidence="13"/>
<dbReference type="EMBL" id="JAVRJZ010000016">
    <property type="protein sequence ID" value="KAK2710826.1"/>
    <property type="molecule type" value="Genomic_DNA"/>
</dbReference>
<keyword evidence="9" id="KW-0597">Phosphoprotein</keyword>
<dbReference type="InterPro" id="IPR015443">
    <property type="entry name" value="Aldose_1-epimerase"/>
</dbReference>
<dbReference type="PROSITE" id="PS00545">
    <property type="entry name" value="ALDOSE_1_EPIMERASE"/>
    <property type="match status" value="1"/>
</dbReference>
<feature type="binding site" evidence="15">
    <location>
        <position position="245"/>
    </location>
    <ligand>
        <name>beta-D-galactose</name>
        <dbReference type="ChEBI" id="CHEBI:27667"/>
    </ligand>
</feature>
<evidence type="ECO:0000256" key="1">
    <source>
        <dbReference type="ARBA" id="ARBA00001614"/>
    </source>
</evidence>
<evidence type="ECO:0000256" key="15">
    <source>
        <dbReference type="PIRSR" id="PIRSR005096-2"/>
    </source>
</evidence>
<dbReference type="InterPro" id="IPR047215">
    <property type="entry name" value="Galactose_mutarotase-like"/>
</dbReference>
<evidence type="ECO:0000256" key="4">
    <source>
        <dbReference type="ARBA" id="ARBA00004947"/>
    </source>
</evidence>
<feature type="active site" description="Proton acceptor" evidence="14">
    <location>
        <position position="312"/>
    </location>
</feature>
<evidence type="ECO:0000256" key="14">
    <source>
        <dbReference type="PIRSR" id="PIRSR005096-1"/>
    </source>
</evidence>
<dbReference type="PIRSF" id="PIRSF005096">
    <property type="entry name" value="GALM"/>
    <property type="match status" value="1"/>
</dbReference>
<evidence type="ECO:0000256" key="10">
    <source>
        <dbReference type="ARBA" id="ARBA00023235"/>
    </source>
</evidence>
<keyword evidence="8" id="KW-0963">Cytoplasm</keyword>
<evidence type="ECO:0000256" key="9">
    <source>
        <dbReference type="ARBA" id="ARBA00022553"/>
    </source>
</evidence>
<evidence type="ECO:0000256" key="5">
    <source>
        <dbReference type="ARBA" id="ARBA00005028"/>
    </source>
</evidence>
<dbReference type="CDD" id="cd09019">
    <property type="entry name" value="galactose_mutarotase_like"/>
    <property type="match status" value="1"/>
</dbReference>
<dbReference type="NCBIfam" id="NF008277">
    <property type="entry name" value="PRK11055.1"/>
    <property type="match status" value="1"/>
</dbReference>
<name>A0AA88HND1_ARTSF</name>
<dbReference type="SUPFAM" id="SSF74650">
    <property type="entry name" value="Galactose mutarotase-like"/>
    <property type="match status" value="1"/>
</dbReference>
<accession>A0AA88HND1</accession>
<evidence type="ECO:0000256" key="12">
    <source>
        <dbReference type="ARBA" id="ARBA00045743"/>
    </source>
</evidence>
<evidence type="ECO:0000256" key="13">
    <source>
        <dbReference type="PIRNR" id="PIRNR005096"/>
    </source>
</evidence>
<evidence type="ECO:0000313" key="17">
    <source>
        <dbReference type="EMBL" id="KAK2710826.1"/>
    </source>
</evidence>
<comment type="subcellular location">
    <subcellularLocation>
        <location evidence="3">Cytoplasm</location>
    </subcellularLocation>
</comment>
<evidence type="ECO:0000256" key="2">
    <source>
        <dbReference type="ARBA" id="ARBA00001712"/>
    </source>
</evidence>
<comment type="catalytic activity">
    <reaction evidence="1 13">
        <text>alpha-D-glucose = beta-D-glucose</text>
        <dbReference type="Rhea" id="RHEA:10264"/>
        <dbReference type="ChEBI" id="CHEBI:15903"/>
        <dbReference type="ChEBI" id="CHEBI:17925"/>
        <dbReference type="EC" id="5.1.3.3"/>
    </reaction>
</comment>
<dbReference type="GO" id="GO:0004034">
    <property type="term" value="F:aldose 1-epimerase activity"/>
    <property type="evidence" value="ECO:0007669"/>
    <property type="project" value="UniProtKB-EC"/>
</dbReference>
<comment type="similarity">
    <text evidence="6 13">Belongs to the aldose epimerase family.</text>
</comment>
<feature type="binding site" evidence="16">
    <location>
        <begin position="176"/>
        <end position="178"/>
    </location>
    <ligand>
        <name>beta-D-galactose</name>
        <dbReference type="ChEBI" id="CHEBI:27667"/>
    </ligand>
</feature>
<evidence type="ECO:0000313" key="18">
    <source>
        <dbReference type="Proteomes" id="UP001187531"/>
    </source>
</evidence>
<evidence type="ECO:0000256" key="11">
    <source>
        <dbReference type="ARBA" id="ARBA00023277"/>
    </source>
</evidence>
<dbReference type="Pfam" id="PF01263">
    <property type="entry name" value="Aldose_epim"/>
    <property type="match status" value="1"/>
</dbReference>
<dbReference type="Proteomes" id="UP001187531">
    <property type="component" value="Unassembled WGS sequence"/>
</dbReference>
<gene>
    <name evidence="17" type="ORF">QYM36_012121</name>
</gene>